<sequence length="150" mass="16802">MDPLSIASGVAGLVGLAIQIAPSLHAFFQDVKDAKADVDRYVSEVISLHEVCQQLHVFLKTDAAARDGQFETTQSVLSRTVLSCDECLRELAHMLKSPTGWSRKMKWPIYKKRVEAVIQRLGRYTQVFQFSLTLEGWCVLVNCLFTCSGH</sequence>
<proteinExistence type="predicted"/>
<evidence type="ECO:0000313" key="3">
    <source>
        <dbReference type="Proteomes" id="UP000325780"/>
    </source>
</evidence>
<gene>
    <name evidence="2" type="ORF">BDV25DRAFT_46489</name>
</gene>
<name>A0A5N6TKC4_ASPAV</name>
<reference evidence="2 3" key="1">
    <citation type="submission" date="2019-04" db="EMBL/GenBank/DDBJ databases">
        <title>Friends and foes A comparative genomics study of 23 Aspergillus species from section Flavi.</title>
        <authorList>
            <consortium name="DOE Joint Genome Institute"/>
            <person name="Kjaerbolling I."/>
            <person name="Vesth T."/>
            <person name="Frisvad J.C."/>
            <person name="Nybo J.L."/>
            <person name="Theobald S."/>
            <person name="Kildgaard S."/>
            <person name="Isbrandt T."/>
            <person name="Kuo A."/>
            <person name="Sato A."/>
            <person name="Lyhne E.K."/>
            <person name="Kogle M.E."/>
            <person name="Wiebenga A."/>
            <person name="Kun R.S."/>
            <person name="Lubbers R.J."/>
            <person name="Makela M.R."/>
            <person name="Barry K."/>
            <person name="Chovatia M."/>
            <person name="Clum A."/>
            <person name="Daum C."/>
            <person name="Haridas S."/>
            <person name="He G."/>
            <person name="LaButti K."/>
            <person name="Lipzen A."/>
            <person name="Mondo S."/>
            <person name="Riley R."/>
            <person name="Salamov A."/>
            <person name="Simmons B.A."/>
            <person name="Magnuson J.K."/>
            <person name="Henrissat B."/>
            <person name="Mortensen U.H."/>
            <person name="Larsen T.O."/>
            <person name="Devries R.P."/>
            <person name="Grigoriev I.V."/>
            <person name="Machida M."/>
            <person name="Baker S.E."/>
            <person name="Andersen M.R."/>
        </authorList>
    </citation>
    <scope>NUCLEOTIDE SEQUENCE [LARGE SCALE GENOMIC DNA]</scope>
    <source>
        <strain evidence="2 3">IBT 18842</strain>
    </source>
</reference>
<dbReference type="InterPro" id="IPR031348">
    <property type="entry name" value="PigL_N"/>
</dbReference>
<keyword evidence="3" id="KW-1185">Reference proteome</keyword>
<evidence type="ECO:0000259" key="1">
    <source>
        <dbReference type="Pfam" id="PF17111"/>
    </source>
</evidence>
<evidence type="ECO:0000313" key="2">
    <source>
        <dbReference type="EMBL" id="KAE8146720.1"/>
    </source>
</evidence>
<dbReference type="AlphaFoldDB" id="A0A5N6TKC4"/>
<dbReference type="EMBL" id="ML742246">
    <property type="protein sequence ID" value="KAE8146720.1"/>
    <property type="molecule type" value="Genomic_DNA"/>
</dbReference>
<dbReference type="Proteomes" id="UP000325780">
    <property type="component" value="Unassembled WGS sequence"/>
</dbReference>
<accession>A0A5N6TKC4</accession>
<feature type="domain" description="Azaphilone pigments biosynthesis cluster protein L N-terminal" evidence="1">
    <location>
        <begin position="1"/>
        <end position="102"/>
    </location>
</feature>
<protein>
    <recommendedName>
        <fullName evidence="1">Azaphilone pigments biosynthesis cluster protein L N-terminal domain-containing protein</fullName>
    </recommendedName>
</protein>
<organism evidence="2 3">
    <name type="scientific">Aspergillus avenaceus</name>
    <dbReference type="NCBI Taxonomy" id="36643"/>
    <lineage>
        <taxon>Eukaryota</taxon>
        <taxon>Fungi</taxon>
        <taxon>Dikarya</taxon>
        <taxon>Ascomycota</taxon>
        <taxon>Pezizomycotina</taxon>
        <taxon>Eurotiomycetes</taxon>
        <taxon>Eurotiomycetidae</taxon>
        <taxon>Eurotiales</taxon>
        <taxon>Aspergillaceae</taxon>
        <taxon>Aspergillus</taxon>
        <taxon>Aspergillus subgen. Circumdati</taxon>
    </lineage>
</organism>
<dbReference type="Pfam" id="PF17111">
    <property type="entry name" value="PigL_N"/>
    <property type="match status" value="1"/>
</dbReference>
<dbReference type="OrthoDB" id="195446at2759"/>